<keyword evidence="2" id="KW-1185">Reference proteome</keyword>
<accession>A0A9E7N7B0</accession>
<reference evidence="1" key="1">
    <citation type="submission" date="2022-05" db="EMBL/GenBank/DDBJ databases">
        <authorList>
            <person name="Friedrich I."/>
            <person name="Poehlein A."/>
            <person name="Schneider D."/>
            <person name="Hertel R."/>
            <person name="Daniel R."/>
        </authorList>
    </citation>
    <scope>NUCLEOTIDE SEQUENCE</scope>
</reference>
<organism evidence="1 2">
    <name type="scientific">Brevundimonas phage vB_BgoS-Bajun</name>
    <dbReference type="NCBI Taxonomy" id="2948594"/>
    <lineage>
        <taxon>Viruses</taxon>
        <taxon>Duplodnaviria</taxon>
        <taxon>Heunggongvirae</taxon>
        <taxon>Uroviricota</taxon>
        <taxon>Caudoviricetes</taxon>
        <taxon>Dolichocephalovirinae</taxon>
    </lineage>
</organism>
<evidence type="ECO:0000313" key="1">
    <source>
        <dbReference type="EMBL" id="UTC29787.1"/>
    </source>
</evidence>
<gene>
    <name evidence="1" type="ORF">BAJUN_01570</name>
</gene>
<dbReference type="EMBL" id="ON529858">
    <property type="protein sequence ID" value="UTC29787.1"/>
    <property type="molecule type" value="Genomic_DNA"/>
</dbReference>
<sequence length="239" mass="25874">MPRYVLRPVAANDPRPTVTHPAVANLAIDGHMPALVEWTKTRLPVDEDMIRFAVGMALKAGGLDGFRIASHLRDVFSWPANDELTAILKQVTGALNTACDVIAGQWVLRTGIRFPGKVGDTVEFVAVDGSIQVGVVTDMLKLRAMGYVTLGGEENYLVPAEAVVGNVTTSTYATQRPILGMRYEDAPALAAAYEAERAAIRRAHQPLTVEEQEVADMMRDENVYIEIEGDPDFPGPSAA</sequence>
<evidence type="ECO:0000313" key="2">
    <source>
        <dbReference type="Proteomes" id="UP001057427"/>
    </source>
</evidence>
<dbReference type="Proteomes" id="UP001057427">
    <property type="component" value="Segment"/>
</dbReference>
<proteinExistence type="predicted"/>
<name>A0A9E7N7B0_9CAUD</name>
<protein>
    <submittedName>
        <fullName evidence="1">Uncharacterized protein</fullName>
    </submittedName>
</protein>